<protein>
    <submittedName>
        <fullName evidence="6">Hemolysin-type calcium-binding repeat-containing protein</fullName>
    </submittedName>
</protein>
<dbReference type="InterPro" id="IPR001343">
    <property type="entry name" value="Hemolysn_Ca-bd"/>
</dbReference>
<accession>A0A1G4SEE4</accession>
<dbReference type="PROSITE" id="PS00330">
    <property type="entry name" value="HEMOLYSIN_CALCIUM"/>
    <property type="match status" value="2"/>
</dbReference>
<comment type="subcellular location">
    <subcellularLocation>
        <location evidence="2">Secreted</location>
    </subcellularLocation>
</comment>
<dbReference type="PANTHER" id="PTHR38340">
    <property type="entry name" value="S-LAYER PROTEIN"/>
    <property type="match status" value="1"/>
</dbReference>
<dbReference type="PANTHER" id="PTHR38340:SF1">
    <property type="entry name" value="S-LAYER PROTEIN"/>
    <property type="match status" value="1"/>
</dbReference>
<comment type="cofactor">
    <cofactor evidence="1">
        <name>Ca(2+)</name>
        <dbReference type="ChEBI" id="CHEBI:29108"/>
    </cofactor>
</comment>
<organism evidence="6 7">
    <name type="scientific">Rhizobium mongolense subsp. loessense</name>
    <dbReference type="NCBI Taxonomy" id="158890"/>
    <lineage>
        <taxon>Bacteria</taxon>
        <taxon>Pseudomonadati</taxon>
        <taxon>Pseudomonadota</taxon>
        <taxon>Alphaproteobacteria</taxon>
        <taxon>Hyphomicrobiales</taxon>
        <taxon>Rhizobiaceae</taxon>
        <taxon>Rhizobium/Agrobacterium group</taxon>
        <taxon>Rhizobium</taxon>
    </lineage>
</organism>
<evidence type="ECO:0000256" key="2">
    <source>
        <dbReference type="ARBA" id="ARBA00004613"/>
    </source>
</evidence>
<dbReference type="Proteomes" id="UP000199542">
    <property type="component" value="Unassembled WGS sequence"/>
</dbReference>
<evidence type="ECO:0000256" key="1">
    <source>
        <dbReference type="ARBA" id="ARBA00001913"/>
    </source>
</evidence>
<name>A0A1G4SEE4_9HYPH</name>
<dbReference type="InterPro" id="IPR050557">
    <property type="entry name" value="RTX_toxin/Mannuronan_C5-epim"/>
</dbReference>
<dbReference type="AlphaFoldDB" id="A0A1G4SEE4"/>
<dbReference type="InterPro" id="IPR013858">
    <property type="entry name" value="Peptidase_M10B_C"/>
</dbReference>
<dbReference type="Gene3D" id="2.150.10.10">
    <property type="entry name" value="Serralysin-like metalloprotease, C-terminal"/>
    <property type="match status" value="1"/>
</dbReference>
<dbReference type="RefSeq" id="WP_092586293.1">
    <property type="nucleotide sequence ID" value="NZ_FMTM01000005.1"/>
</dbReference>
<dbReference type="InterPro" id="IPR018511">
    <property type="entry name" value="Hemolysin-typ_Ca-bd_CS"/>
</dbReference>
<evidence type="ECO:0000313" key="6">
    <source>
        <dbReference type="EMBL" id="SCW66699.1"/>
    </source>
</evidence>
<reference evidence="6 7" key="1">
    <citation type="submission" date="2016-10" db="EMBL/GenBank/DDBJ databases">
        <authorList>
            <person name="de Groot N.N."/>
        </authorList>
    </citation>
    <scope>NUCLEOTIDE SEQUENCE [LARGE SCALE GENOMIC DNA]</scope>
    <source>
        <strain evidence="6 7">CGMCC 1.3401</strain>
    </source>
</reference>
<keyword evidence="3" id="KW-0964">Secreted</keyword>
<dbReference type="EMBL" id="FMTM01000005">
    <property type="protein sequence ID" value="SCW66699.1"/>
    <property type="molecule type" value="Genomic_DNA"/>
</dbReference>
<feature type="domain" description="Peptidase M10 serralysin C-terminal" evidence="5">
    <location>
        <begin position="6"/>
        <end position="256"/>
    </location>
</feature>
<evidence type="ECO:0000256" key="4">
    <source>
        <dbReference type="ARBA" id="ARBA00022737"/>
    </source>
</evidence>
<dbReference type="Pfam" id="PF00353">
    <property type="entry name" value="HemolysinCabind"/>
    <property type="match status" value="1"/>
</dbReference>
<dbReference type="Pfam" id="PF08548">
    <property type="entry name" value="Peptidase_M10_C"/>
    <property type="match status" value="1"/>
</dbReference>
<dbReference type="InterPro" id="IPR011049">
    <property type="entry name" value="Serralysin-like_metalloprot_C"/>
</dbReference>
<evidence type="ECO:0000256" key="3">
    <source>
        <dbReference type="ARBA" id="ARBA00022525"/>
    </source>
</evidence>
<proteinExistence type="predicted"/>
<keyword evidence="4" id="KW-0677">Repeat</keyword>
<sequence>MGATITIDSIYDFNSSLPDFSSIYYAESYYRNSTIFRATYDTGEAEEFRGSGFRYNSDGVPTAGTVTSYSLLYDGNVEISIKGLSIAAASFVAVADTVSIDDDAALIARALTGHDSFSGGSGYDTFNGQAGNDKLSGNYGRDTLIGGRGNDILHGGRDQDYLTGGSGADTFVFYSVKESRANSSDRDTIYDFTIEDRIDLSAMDANALTRTNNTFTFLGEAEFTGRPGQLRYEKTALGTEIYADINGDAVADMSIYLDTIMTLDNGLFVL</sequence>
<gene>
    <name evidence="6" type="ORF">SAMN02927900_03628</name>
</gene>
<dbReference type="SUPFAM" id="SSF51120">
    <property type="entry name" value="beta-Roll"/>
    <property type="match status" value="1"/>
</dbReference>
<dbReference type="GO" id="GO:0005615">
    <property type="term" value="C:extracellular space"/>
    <property type="evidence" value="ECO:0007669"/>
    <property type="project" value="InterPro"/>
</dbReference>
<dbReference type="PRINTS" id="PR00313">
    <property type="entry name" value="CABNDNGRPT"/>
</dbReference>
<evidence type="ECO:0000259" key="5">
    <source>
        <dbReference type="Pfam" id="PF08548"/>
    </source>
</evidence>
<evidence type="ECO:0000313" key="7">
    <source>
        <dbReference type="Proteomes" id="UP000199542"/>
    </source>
</evidence>
<dbReference type="GO" id="GO:0005509">
    <property type="term" value="F:calcium ion binding"/>
    <property type="evidence" value="ECO:0007669"/>
    <property type="project" value="InterPro"/>
</dbReference>